<protein>
    <submittedName>
        <fullName evidence="1">Alkylhydroperoxidase</fullName>
    </submittedName>
</protein>
<accession>A0A023BQB1</accession>
<gene>
    <name evidence="1" type="ORF">ATO12_24515</name>
</gene>
<dbReference type="InterPro" id="IPR029032">
    <property type="entry name" value="AhpD-like"/>
</dbReference>
<keyword evidence="1" id="KW-0575">Peroxidase</keyword>
<evidence type="ECO:0000313" key="1">
    <source>
        <dbReference type="EMBL" id="EZH72104.1"/>
    </source>
</evidence>
<dbReference type="SUPFAM" id="SSF69118">
    <property type="entry name" value="AhpD-like"/>
    <property type="match status" value="1"/>
</dbReference>
<organism evidence="1 2">
    <name type="scientific">Aquimarina atlantica</name>
    <dbReference type="NCBI Taxonomy" id="1317122"/>
    <lineage>
        <taxon>Bacteria</taxon>
        <taxon>Pseudomonadati</taxon>
        <taxon>Bacteroidota</taxon>
        <taxon>Flavobacteriia</taxon>
        <taxon>Flavobacteriales</taxon>
        <taxon>Flavobacteriaceae</taxon>
        <taxon>Aquimarina</taxon>
    </lineage>
</organism>
<dbReference type="STRING" id="1317122.ATO12_24515"/>
<dbReference type="InterPro" id="IPR010195">
    <property type="entry name" value="Uncharacterised_peroxidase-rel"/>
</dbReference>
<proteinExistence type="predicted"/>
<dbReference type="RefSeq" id="WP_034245551.1">
    <property type="nucleotide sequence ID" value="NZ_AQRA01000009.1"/>
</dbReference>
<name>A0A023BQB1_9FLAO</name>
<dbReference type="PANTHER" id="PTHR35446:SF2">
    <property type="entry name" value="CARBOXYMUCONOLACTONE DECARBOXYLASE-LIKE DOMAIN-CONTAINING PROTEIN"/>
    <property type="match status" value="1"/>
</dbReference>
<reference evidence="1 2" key="1">
    <citation type="submission" date="2014-04" db="EMBL/GenBank/DDBJ databases">
        <title>Aquimarina sp. 22II-S11-z7 Genome Sequencing.</title>
        <authorList>
            <person name="Lai Q."/>
        </authorList>
    </citation>
    <scope>NUCLEOTIDE SEQUENCE [LARGE SCALE GENOMIC DNA]</scope>
    <source>
        <strain evidence="1 2">22II-S11-z7</strain>
    </source>
</reference>
<dbReference type="NCBIfam" id="TIGR01926">
    <property type="entry name" value="peroxid_rel"/>
    <property type="match status" value="1"/>
</dbReference>
<keyword evidence="1" id="KW-0560">Oxidoreductase</keyword>
<evidence type="ECO:0000313" key="2">
    <source>
        <dbReference type="Proteomes" id="UP000023541"/>
    </source>
</evidence>
<comment type="caution">
    <text evidence="1">The sequence shown here is derived from an EMBL/GenBank/DDBJ whole genome shotgun (WGS) entry which is preliminary data.</text>
</comment>
<dbReference type="EMBL" id="AQRA01000009">
    <property type="protein sequence ID" value="EZH72104.1"/>
    <property type="molecule type" value="Genomic_DNA"/>
</dbReference>
<dbReference type="GO" id="GO:0004601">
    <property type="term" value="F:peroxidase activity"/>
    <property type="evidence" value="ECO:0007669"/>
    <property type="project" value="UniProtKB-KW"/>
</dbReference>
<keyword evidence="2" id="KW-1185">Reference proteome</keyword>
<sequence>MSWIKEISYTDATGQLKKIYDRIKGPDNNVDNVLSIHSLRPHTLVGHMGLYKNVLHNSNNTLPKWYLETLGVYVSSLNQCSYCVDHHSAGLKRLLNDDTKFQEILSCLSKDELQNHFKYQYLAGLQYAKKLTLSHHTITESDIHNLRDQNLSDGEILEINQVVSYFNYVNRTVVGLGVNTDGDIIGLSPNDSDDAQNWSHS</sequence>
<dbReference type="PANTHER" id="PTHR35446">
    <property type="entry name" value="SI:CH211-175M2.5"/>
    <property type="match status" value="1"/>
</dbReference>
<dbReference type="OrthoDB" id="9808310at2"/>
<dbReference type="eggNOG" id="COG2128">
    <property type="taxonomic scope" value="Bacteria"/>
</dbReference>
<dbReference type="Proteomes" id="UP000023541">
    <property type="component" value="Unassembled WGS sequence"/>
</dbReference>
<dbReference type="AlphaFoldDB" id="A0A023BQB1"/>
<dbReference type="Gene3D" id="1.20.1290.10">
    <property type="entry name" value="AhpD-like"/>
    <property type="match status" value="1"/>
</dbReference>